<dbReference type="EMBL" id="LT158599">
    <property type="protein sequence ID" value="CVK32625.1"/>
    <property type="molecule type" value="Genomic_DNA"/>
</dbReference>
<accession>A0A0X3BM98</accession>
<evidence type="ECO:0000313" key="2">
    <source>
        <dbReference type="Proteomes" id="UP000069850"/>
    </source>
</evidence>
<reference evidence="1 2" key="1">
    <citation type="submission" date="2016-01" db="EMBL/GenBank/DDBJ databases">
        <authorList>
            <person name="Manzoor S."/>
        </authorList>
    </citation>
    <scope>NUCLEOTIDE SEQUENCE [LARGE SCALE GENOMIC DNA]</scope>
    <source>
        <strain evidence="1">Methanoculleus sp MAB1</strain>
    </source>
</reference>
<dbReference type="AlphaFoldDB" id="A0A0X3BM98"/>
<organism evidence="1 2">
    <name type="scientific">Methanoculleus bourgensis</name>
    <dbReference type="NCBI Taxonomy" id="83986"/>
    <lineage>
        <taxon>Archaea</taxon>
        <taxon>Methanobacteriati</taxon>
        <taxon>Methanobacteriota</taxon>
        <taxon>Stenosarchaea group</taxon>
        <taxon>Methanomicrobia</taxon>
        <taxon>Methanomicrobiales</taxon>
        <taxon>Methanomicrobiaceae</taxon>
        <taxon>Methanoculleus</taxon>
    </lineage>
</organism>
<dbReference type="Proteomes" id="UP000069850">
    <property type="component" value="Chromosome 1"/>
</dbReference>
<name>A0A0X3BM98_9EURY</name>
<gene>
    <name evidence="1" type="ORF">MMAB1_1412</name>
</gene>
<dbReference type="KEGG" id="mema:MMAB1_1412"/>
<proteinExistence type="predicted"/>
<sequence>MIMRHMLTGMIISRPCTGTCRPARAELDHMDSHERARLEREALRRGTSPKKLAGVYRGSPFWPGGPYERA</sequence>
<evidence type="ECO:0000313" key="1">
    <source>
        <dbReference type="EMBL" id="CVK32625.1"/>
    </source>
</evidence>
<protein>
    <submittedName>
        <fullName evidence="1">Uncharacterized protein</fullName>
    </submittedName>
</protein>